<evidence type="ECO:0000256" key="3">
    <source>
        <dbReference type="ARBA" id="ARBA00022695"/>
    </source>
</evidence>
<evidence type="ECO:0000313" key="9">
    <source>
        <dbReference type="EMBL" id="KAK3289569.1"/>
    </source>
</evidence>
<dbReference type="Proteomes" id="UP001190700">
    <property type="component" value="Unassembled WGS sequence"/>
</dbReference>
<dbReference type="SUPFAM" id="SSF56672">
    <property type="entry name" value="DNA/RNA polymerases"/>
    <property type="match status" value="1"/>
</dbReference>
<protein>
    <recommendedName>
        <fullName evidence="7">DNA polymerase</fullName>
        <ecNumber evidence="7">2.7.7.7</ecNumber>
    </recommendedName>
</protein>
<dbReference type="PANTHER" id="PTHR10322">
    <property type="entry name" value="DNA POLYMERASE CATALYTIC SUBUNIT"/>
    <property type="match status" value="1"/>
</dbReference>
<keyword evidence="2 7" id="KW-0808">Transferase</keyword>
<evidence type="ECO:0000256" key="1">
    <source>
        <dbReference type="ARBA" id="ARBA00005755"/>
    </source>
</evidence>
<dbReference type="InterPro" id="IPR006172">
    <property type="entry name" value="DNA-dir_DNA_pol_B"/>
</dbReference>
<sequence length="908" mass="103658">MADCVRVLPFRVEAKRRWDTRNIRKGTKRSLDESRCSGAEQEALVLWAIRAGDNKRLRLIIPVDGLFMYRAVCAFKGSPDDEEWLKCQIDRFSRNIKRIDDMRVTDSECMKSCRGFEIRADRVEELSRILWQIKDSVRFRTVRRDERAECGVDTFARDRNLRPFSWWTIVCEEMRETCDGAHSDVTYELRDSSGKYFEQNDLCLPFEIPKLLRSYALQVYPHAPDSSEKIRAVVIAPVHQGEPEENSFYGEATNEEEMVDLLRNAIRFLRETKIEILTGPDPENHLIRLLQRAQCSTMPSETSINSNSVPILAYLRLGRLSRNDIRAYAESMDVQRREYSEHLTPLDRFRADSNLLLRVLRQRRVVFMELFVHSVARKPVHDACTLCIREHEMDGVLPYVRHAYHDAGERMNPPQFVLPKQTSLEGQSQLPGGYNLPPSVGVHVQGMQVFDFQSFYPSCICSYNLGAGLVRDRHTSTPEIVKRWVPMVPLHIGDTGSDSCECCRRRSAFNPERSRVLREVRLGGRSMRIWQNGEDDEDTTYVCPIAEARSVASELLHTLITCRAQMRRLKDGCGEMACKVLANSVFGVFGHFGTPNKRNDLYDAACYKTIVQLGRTNLLRAVVALDSESYSIVYGDTDSLFVGKADAAFRDVSAEKVARSVTLTLRELERRPDLLDESNGASHAVVLRAVEEFSGACIFAKKRYIAAIAKNGRELKLCGFRKAPTFSERCDRAFTEFCAGLVLEESRHAGGPLEVLATITDFLVNFSGKRGVTTSWFIFSDCKQEEETTLVDAASTMWAVINRRLSDRSFWGVLFGDADWRESRRIVQSMLINHFQDAAPITTCGGRSELLLNASTDKKAACLRCKHEEHTRPGTSMSDPEQRETVMQKVLSCEDRRCESWHVESRDW</sequence>
<gene>
    <name evidence="9" type="ORF">CYMTET_3006</name>
</gene>
<dbReference type="InterPro" id="IPR006134">
    <property type="entry name" value="DNA-dir_DNA_pol_B_multi_dom"/>
</dbReference>
<dbReference type="Pfam" id="PF00136">
    <property type="entry name" value="DNA_pol_B"/>
    <property type="match status" value="1"/>
</dbReference>
<keyword evidence="4 7" id="KW-0239">DNA-directed DNA polymerase</keyword>
<name>A0AAE0H3Y7_9CHLO</name>
<dbReference type="PROSITE" id="PS00116">
    <property type="entry name" value="DNA_POLYMERASE_B"/>
    <property type="match status" value="1"/>
</dbReference>
<evidence type="ECO:0000256" key="6">
    <source>
        <dbReference type="ARBA" id="ARBA00049244"/>
    </source>
</evidence>
<dbReference type="SMART" id="SM00486">
    <property type="entry name" value="POLBc"/>
    <property type="match status" value="1"/>
</dbReference>
<dbReference type="GO" id="GO:0006261">
    <property type="term" value="P:DNA-templated DNA replication"/>
    <property type="evidence" value="ECO:0007669"/>
    <property type="project" value="TreeGrafter"/>
</dbReference>
<feature type="domain" description="DNA-directed DNA polymerase family B multifunctional" evidence="8">
    <location>
        <begin position="414"/>
        <end position="645"/>
    </location>
</feature>
<keyword evidence="3 7" id="KW-0548">Nucleotidyltransferase</keyword>
<evidence type="ECO:0000256" key="4">
    <source>
        <dbReference type="ARBA" id="ARBA00022932"/>
    </source>
</evidence>
<comment type="similarity">
    <text evidence="1 7">Belongs to the DNA polymerase type-B family.</text>
</comment>
<comment type="catalytic activity">
    <reaction evidence="6 7">
        <text>DNA(n) + a 2'-deoxyribonucleoside 5'-triphosphate = DNA(n+1) + diphosphate</text>
        <dbReference type="Rhea" id="RHEA:22508"/>
        <dbReference type="Rhea" id="RHEA-COMP:17339"/>
        <dbReference type="Rhea" id="RHEA-COMP:17340"/>
        <dbReference type="ChEBI" id="CHEBI:33019"/>
        <dbReference type="ChEBI" id="CHEBI:61560"/>
        <dbReference type="ChEBI" id="CHEBI:173112"/>
        <dbReference type="EC" id="2.7.7.7"/>
    </reaction>
</comment>
<comment type="caution">
    <text evidence="9">The sequence shown here is derived from an EMBL/GenBank/DDBJ whole genome shotgun (WGS) entry which is preliminary data.</text>
</comment>
<dbReference type="GO" id="GO:0003887">
    <property type="term" value="F:DNA-directed DNA polymerase activity"/>
    <property type="evidence" value="ECO:0007669"/>
    <property type="project" value="UniProtKB-KW"/>
</dbReference>
<reference evidence="9 10" key="1">
    <citation type="journal article" date="2015" name="Genome Biol. Evol.">
        <title>Comparative Genomics of a Bacterivorous Green Alga Reveals Evolutionary Causalities and Consequences of Phago-Mixotrophic Mode of Nutrition.</title>
        <authorList>
            <person name="Burns J.A."/>
            <person name="Paasch A."/>
            <person name="Narechania A."/>
            <person name="Kim E."/>
        </authorList>
    </citation>
    <scope>NUCLEOTIDE SEQUENCE [LARGE SCALE GENOMIC DNA]</scope>
    <source>
        <strain evidence="9 10">PLY_AMNH</strain>
    </source>
</reference>
<dbReference type="EC" id="2.7.7.7" evidence="7"/>
<dbReference type="EMBL" id="LGRX02000097">
    <property type="protein sequence ID" value="KAK3289569.1"/>
    <property type="molecule type" value="Genomic_DNA"/>
</dbReference>
<dbReference type="PANTHER" id="PTHR10322:SF23">
    <property type="entry name" value="DNA POLYMERASE DELTA CATALYTIC SUBUNIT"/>
    <property type="match status" value="1"/>
</dbReference>
<dbReference type="PRINTS" id="PR00106">
    <property type="entry name" value="DNAPOLB"/>
</dbReference>
<evidence type="ECO:0000259" key="8">
    <source>
        <dbReference type="Pfam" id="PF00136"/>
    </source>
</evidence>
<dbReference type="Gene3D" id="3.90.1600.10">
    <property type="entry name" value="Palm domain of DNA polymerase"/>
    <property type="match status" value="1"/>
</dbReference>
<dbReference type="InterPro" id="IPR043502">
    <property type="entry name" value="DNA/RNA_pol_sf"/>
</dbReference>
<evidence type="ECO:0000256" key="2">
    <source>
        <dbReference type="ARBA" id="ARBA00022679"/>
    </source>
</evidence>
<dbReference type="InterPro" id="IPR017964">
    <property type="entry name" value="DNA-dir_DNA_pol_B_CS"/>
</dbReference>
<evidence type="ECO:0000256" key="5">
    <source>
        <dbReference type="ARBA" id="ARBA00023125"/>
    </source>
</evidence>
<dbReference type="GO" id="GO:0000166">
    <property type="term" value="F:nucleotide binding"/>
    <property type="evidence" value="ECO:0007669"/>
    <property type="project" value="InterPro"/>
</dbReference>
<dbReference type="InterPro" id="IPR050240">
    <property type="entry name" value="DNA_pol_type-B"/>
</dbReference>
<accession>A0AAE0H3Y7</accession>
<keyword evidence="5 7" id="KW-0238">DNA-binding</keyword>
<keyword evidence="10" id="KW-1185">Reference proteome</keyword>
<evidence type="ECO:0000256" key="7">
    <source>
        <dbReference type="RuleBase" id="RU000442"/>
    </source>
</evidence>
<organism evidence="9 10">
    <name type="scientific">Cymbomonas tetramitiformis</name>
    <dbReference type="NCBI Taxonomy" id="36881"/>
    <lineage>
        <taxon>Eukaryota</taxon>
        <taxon>Viridiplantae</taxon>
        <taxon>Chlorophyta</taxon>
        <taxon>Pyramimonadophyceae</taxon>
        <taxon>Pyramimonadales</taxon>
        <taxon>Pyramimonadaceae</taxon>
        <taxon>Cymbomonas</taxon>
    </lineage>
</organism>
<dbReference type="InterPro" id="IPR023211">
    <property type="entry name" value="DNA_pol_palm_dom_sf"/>
</dbReference>
<proteinExistence type="inferred from homology"/>
<keyword evidence="7" id="KW-0235">DNA replication</keyword>
<evidence type="ECO:0000313" key="10">
    <source>
        <dbReference type="Proteomes" id="UP001190700"/>
    </source>
</evidence>
<dbReference type="AlphaFoldDB" id="A0AAE0H3Y7"/>
<dbReference type="GO" id="GO:0003677">
    <property type="term" value="F:DNA binding"/>
    <property type="evidence" value="ECO:0007669"/>
    <property type="project" value="UniProtKB-KW"/>
</dbReference>